<sequence length="158" mass="17103">MLPRSESAITKDGSHQNGQAWVDWNMKAGEGVVGGRGGDPDASLATILAEHTQKFNDILNAVQDIKCTLEPKNNALRIDIGHLRKYHKKLKDCVESTENTVSEMCPTVAALPLTSTTYKMRVKRGTAGQGNLGLEEEQVHVILGDGPLVTPQTAEDVL</sequence>
<keyword evidence="2" id="KW-1185">Reference proteome</keyword>
<dbReference type="AlphaFoldDB" id="A0AAV7VM15"/>
<accession>A0AAV7VM15</accession>
<organism evidence="1 2">
    <name type="scientific">Pleurodeles waltl</name>
    <name type="common">Iberian ribbed newt</name>
    <dbReference type="NCBI Taxonomy" id="8319"/>
    <lineage>
        <taxon>Eukaryota</taxon>
        <taxon>Metazoa</taxon>
        <taxon>Chordata</taxon>
        <taxon>Craniata</taxon>
        <taxon>Vertebrata</taxon>
        <taxon>Euteleostomi</taxon>
        <taxon>Amphibia</taxon>
        <taxon>Batrachia</taxon>
        <taxon>Caudata</taxon>
        <taxon>Salamandroidea</taxon>
        <taxon>Salamandridae</taxon>
        <taxon>Pleurodelinae</taxon>
        <taxon>Pleurodeles</taxon>
    </lineage>
</organism>
<dbReference type="Proteomes" id="UP001066276">
    <property type="component" value="Chromosome 2_1"/>
</dbReference>
<protein>
    <submittedName>
        <fullName evidence="1">Uncharacterized protein</fullName>
    </submittedName>
</protein>
<dbReference type="EMBL" id="JANPWB010000003">
    <property type="protein sequence ID" value="KAJ1201084.1"/>
    <property type="molecule type" value="Genomic_DNA"/>
</dbReference>
<reference evidence="1" key="1">
    <citation type="journal article" date="2022" name="bioRxiv">
        <title>Sequencing and chromosome-scale assembly of the giantPleurodeles waltlgenome.</title>
        <authorList>
            <person name="Brown T."/>
            <person name="Elewa A."/>
            <person name="Iarovenko S."/>
            <person name="Subramanian E."/>
            <person name="Araus A.J."/>
            <person name="Petzold A."/>
            <person name="Susuki M."/>
            <person name="Suzuki K.-i.T."/>
            <person name="Hayashi T."/>
            <person name="Toyoda A."/>
            <person name="Oliveira C."/>
            <person name="Osipova E."/>
            <person name="Leigh N.D."/>
            <person name="Simon A."/>
            <person name="Yun M.H."/>
        </authorList>
    </citation>
    <scope>NUCLEOTIDE SEQUENCE</scope>
    <source>
        <strain evidence="1">20211129_DDA</strain>
        <tissue evidence="1">Liver</tissue>
    </source>
</reference>
<evidence type="ECO:0000313" key="2">
    <source>
        <dbReference type="Proteomes" id="UP001066276"/>
    </source>
</evidence>
<gene>
    <name evidence="1" type="ORF">NDU88_004900</name>
</gene>
<name>A0AAV7VM15_PLEWA</name>
<proteinExistence type="predicted"/>
<comment type="caution">
    <text evidence="1">The sequence shown here is derived from an EMBL/GenBank/DDBJ whole genome shotgun (WGS) entry which is preliminary data.</text>
</comment>
<evidence type="ECO:0000313" key="1">
    <source>
        <dbReference type="EMBL" id="KAJ1201084.1"/>
    </source>
</evidence>